<keyword evidence="2" id="KW-0540">Nuclease</keyword>
<dbReference type="Proteomes" id="UP000176943">
    <property type="component" value="Unassembled WGS sequence"/>
</dbReference>
<dbReference type="GO" id="GO:0004526">
    <property type="term" value="F:ribonuclease P activity"/>
    <property type="evidence" value="ECO:0007669"/>
    <property type="project" value="InterPro"/>
</dbReference>
<evidence type="ECO:0000256" key="1">
    <source>
        <dbReference type="ARBA" id="ARBA00022694"/>
    </source>
</evidence>
<gene>
    <name evidence="6" type="ORF">A3B33_00935</name>
</gene>
<accession>A0A1F4XYU6</accession>
<proteinExistence type="predicted"/>
<dbReference type="GO" id="GO:0008033">
    <property type="term" value="P:tRNA processing"/>
    <property type="evidence" value="ECO:0007669"/>
    <property type="project" value="UniProtKB-KW"/>
</dbReference>
<evidence type="ECO:0000256" key="2">
    <source>
        <dbReference type="ARBA" id="ARBA00022722"/>
    </source>
</evidence>
<dbReference type="SUPFAM" id="SSF54211">
    <property type="entry name" value="Ribosomal protein S5 domain 2-like"/>
    <property type="match status" value="1"/>
</dbReference>
<dbReference type="InterPro" id="IPR014721">
    <property type="entry name" value="Ribsml_uS5_D2-typ_fold_subgr"/>
</dbReference>
<evidence type="ECO:0000313" key="6">
    <source>
        <dbReference type="EMBL" id="OGC86895.1"/>
    </source>
</evidence>
<dbReference type="InterPro" id="IPR020568">
    <property type="entry name" value="Ribosomal_Su5_D2-typ_SF"/>
</dbReference>
<evidence type="ECO:0000313" key="7">
    <source>
        <dbReference type="Proteomes" id="UP000176943"/>
    </source>
</evidence>
<dbReference type="InterPro" id="IPR000100">
    <property type="entry name" value="RNase_P"/>
</dbReference>
<keyword evidence="4" id="KW-0378">Hydrolase</keyword>
<dbReference type="Gene3D" id="3.30.230.10">
    <property type="match status" value="1"/>
</dbReference>
<reference evidence="6 7" key="1">
    <citation type="journal article" date="2016" name="Nat. Commun.">
        <title>Thousands of microbial genomes shed light on interconnected biogeochemical processes in an aquifer system.</title>
        <authorList>
            <person name="Anantharaman K."/>
            <person name="Brown C.T."/>
            <person name="Hug L.A."/>
            <person name="Sharon I."/>
            <person name="Castelle C.J."/>
            <person name="Probst A.J."/>
            <person name="Thomas B.C."/>
            <person name="Singh A."/>
            <person name="Wilkins M.J."/>
            <person name="Karaoz U."/>
            <person name="Brodie E.L."/>
            <person name="Williams K.H."/>
            <person name="Hubbard S.S."/>
            <person name="Banfield J.F."/>
        </authorList>
    </citation>
    <scope>NUCLEOTIDE SEQUENCE [LARGE SCALE GENOMIC DNA]</scope>
</reference>
<sequence>MLSKKWRLMAAEVRFVLKTGRSARQGRVSMRYIPAKHAKAAVIVSTKIARKAVDRNRLRRKAFGALSAPPGGTHLVVIINDKEFDPADIKALCSKLF</sequence>
<organism evidence="6 7">
    <name type="scientific">Candidatus Adlerbacteria bacterium RIFCSPLOWO2_01_FULL_54_16</name>
    <dbReference type="NCBI Taxonomy" id="1797244"/>
    <lineage>
        <taxon>Bacteria</taxon>
        <taxon>Candidatus Adleribacteriota</taxon>
    </lineage>
</organism>
<evidence type="ECO:0000256" key="4">
    <source>
        <dbReference type="ARBA" id="ARBA00022801"/>
    </source>
</evidence>
<evidence type="ECO:0000256" key="5">
    <source>
        <dbReference type="ARBA" id="ARBA00022884"/>
    </source>
</evidence>
<dbReference type="AlphaFoldDB" id="A0A1F4XYU6"/>
<dbReference type="GO" id="GO:0000049">
    <property type="term" value="F:tRNA binding"/>
    <property type="evidence" value="ECO:0007669"/>
    <property type="project" value="InterPro"/>
</dbReference>
<dbReference type="EMBL" id="MEWY01000011">
    <property type="protein sequence ID" value="OGC86895.1"/>
    <property type="molecule type" value="Genomic_DNA"/>
</dbReference>
<name>A0A1F4XYU6_9BACT</name>
<keyword evidence="5" id="KW-0694">RNA-binding</keyword>
<keyword evidence="3" id="KW-0255">Endonuclease</keyword>
<comment type="caution">
    <text evidence="6">The sequence shown here is derived from an EMBL/GenBank/DDBJ whole genome shotgun (WGS) entry which is preliminary data.</text>
</comment>
<protein>
    <submittedName>
        <fullName evidence="6">Uncharacterized protein</fullName>
    </submittedName>
</protein>
<dbReference type="Pfam" id="PF00825">
    <property type="entry name" value="Ribonuclease_P"/>
    <property type="match status" value="1"/>
</dbReference>
<evidence type="ECO:0000256" key="3">
    <source>
        <dbReference type="ARBA" id="ARBA00022759"/>
    </source>
</evidence>
<keyword evidence="1" id="KW-0819">tRNA processing</keyword>